<sequence length="194" mass="20888">MASPSPSRDQNPTDPSRSWLVGQDAPPAQPPPTPSAPESNSSGAGTLPRPTTPPTKSHSNGSGASIADAVKTIKPADLLTVHHRPCARDGFLTGIGGGAAVGMVRWVMGMPVPRAANWAVGAGVAAATLQFEYCQYRRRQEREKMKRVVEVYDRRQTEVRAAEEAAAKQRQLQEDKTVADAAPKSGAKSWYRFW</sequence>
<keyword evidence="12" id="KW-1185">Reference proteome</keyword>
<proteinExistence type="inferred from homology"/>
<feature type="region of interest" description="Disordered" evidence="10">
    <location>
        <begin position="174"/>
        <end position="194"/>
    </location>
</feature>
<feature type="region of interest" description="Disordered" evidence="10">
    <location>
        <begin position="1"/>
        <end position="63"/>
    </location>
</feature>
<comment type="function">
    <text evidence="9">Involved in the assembly of the cytochrome c oxidase complex.</text>
</comment>
<keyword evidence="6" id="KW-1133">Transmembrane helix</keyword>
<feature type="compositionally biased region" description="Polar residues" evidence="10">
    <location>
        <begin position="1"/>
        <end position="16"/>
    </location>
</feature>
<comment type="caution">
    <text evidence="11">The sequence shown here is derived from an EMBL/GenBank/DDBJ whole genome shotgun (WGS) entry which is preliminary data.</text>
</comment>
<evidence type="ECO:0000256" key="7">
    <source>
        <dbReference type="ARBA" id="ARBA00023128"/>
    </source>
</evidence>
<keyword evidence="4" id="KW-0812">Transmembrane</keyword>
<dbReference type="PIRSF" id="PIRSF007871">
    <property type="entry name" value="Cox20"/>
    <property type="match status" value="1"/>
</dbReference>
<dbReference type="GO" id="GO:0005743">
    <property type="term" value="C:mitochondrial inner membrane"/>
    <property type="evidence" value="ECO:0007669"/>
    <property type="project" value="UniProtKB-SubCell"/>
</dbReference>
<reference evidence="11" key="1">
    <citation type="submission" date="2023-06" db="EMBL/GenBank/DDBJ databases">
        <title>Genome-scale phylogeny and comparative genomics of the fungal order Sordariales.</title>
        <authorList>
            <consortium name="Lawrence Berkeley National Laboratory"/>
            <person name="Hensen N."/>
            <person name="Bonometti L."/>
            <person name="Westerberg I."/>
            <person name="Brannstrom I.O."/>
            <person name="Guillou S."/>
            <person name="Cros-Aarteil S."/>
            <person name="Calhoun S."/>
            <person name="Haridas S."/>
            <person name="Kuo A."/>
            <person name="Mondo S."/>
            <person name="Pangilinan J."/>
            <person name="Riley R."/>
            <person name="LaButti K."/>
            <person name="Andreopoulos B."/>
            <person name="Lipzen A."/>
            <person name="Chen C."/>
            <person name="Yanf M."/>
            <person name="Daum C."/>
            <person name="Ng V."/>
            <person name="Clum A."/>
            <person name="Steindorff A."/>
            <person name="Ohm R."/>
            <person name="Martin F."/>
            <person name="Silar P."/>
            <person name="Natvig D."/>
            <person name="Lalanne C."/>
            <person name="Gautier V."/>
            <person name="Ament-velasquez S.L."/>
            <person name="Kruys A."/>
            <person name="Hutchinson M.I."/>
            <person name="Powell A.J."/>
            <person name="Barry K."/>
            <person name="Miller A.N."/>
            <person name="Grigoriev I.V."/>
            <person name="Debuchy R."/>
            <person name="Gladieux P."/>
            <person name="Thoren M.H."/>
            <person name="Johannesson H."/>
        </authorList>
    </citation>
    <scope>NUCLEOTIDE SEQUENCE</scope>
    <source>
        <strain evidence="11">SMH2392-1A</strain>
    </source>
</reference>
<evidence type="ECO:0000313" key="12">
    <source>
        <dbReference type="Proteomes" id="UP001172101"/>
    </source>
</evidence>
<dbReference type="PANTHER" id="PTHR31586:SF1">
    <property type="entry name" value="CYTOCHROME C OXIDASE ASSEMBLY PROTEIN COX20, MITOCHONDRIAL"/>
    <property type="match status" value="1"/>
</dbReference>
<evidence type="ECO:0000256" key="9">
    <source>
        <dbReference type="PIRNR" id="PIRNR007871"/>
    </source>
</evidence>
<dbReference type="RefSeq" id="XP_060293988.1">
    <property type="nucleotide sequence ID" value="XM_060438309.1"/>
</dbReference>
<dbReference type="PANTHER" id="PTHR31586">
    <property type="entry name" value="CYTOCHROME C OXIDASE PROTEIN 20"/>
    <property type="match status" value="1"/>
</dbReference>
<keyword evidence="8 9" id="KW-0472">Membrane</keyword>
<evidence type="ECO:0000256" key="2">
    <source>
        <dbReference type="ARBA" id="ARBA00009575"/>
    </source>
</evidence>
<gene>
    <name evidence="11" type="ORF">B0T26DRAFT_651801</name>
</gene>
<dbReference type="GO" id="GO:0033617">
    <property type="term" value="P:mitochondrial respiratory chain complex IV assembly"/>
    <property type="evidence" value="ECO:0007669"/>
    <property type="project" value="InterPro"/>
</dbReference>
<evidence type="ECO:0000256" key="1">
    <source>
        <dbReference type="ARBA" id="ARBA00004273"/>
    </source>
</evidence>
<dbReference type="InterPro" id="IPR022533">
    <property type="entry name" value="Cox20"/>
</dbReference>
<organism evidence="11 12">
    <name type="scientific">Lasiosphaeria miniovina</name>
    <dbReference type="NCBI Taxonomy" id="1954250"/>
    <lineage>
        <taxon>Eukaryota</taxon>
        <taxon>Fungi</taxon>
        <taxon>Dikarya</taxon>
        <taxon>Ascomycota</taxon>
        <taxon>Pezizomycotina</taxon>
        <taxon>Sordariomycetes</taxon>
        <taxon>Sordariomycetidae</taxon>
        <taxon>Sordariales</taxon>
        <taxon>Lasiosphaeriaceae</taxon>
        <taxon>Lasiosphaeria</taxon>
    </lineage>
</organism>
<keyword evidence="5 9" id="KW-0999">Mitochondrion inner membrane</keyword>
<accession>A0AA40AB49</accession>
<comment type="similarity">
    <text evidence="2 9">Belongs to the COX20 family.</text>
</comment>
<evidence type="ECO:0000256" key="5">
    <source>
        <dbReference type="ARBA" id="ARBA00022792"/>
    </source>
</evidence>
<keyword evidence="7 9" id="KW-0496">Mitochondrion</keyword>
<evidence type="ECO:0000256" key="4">
    <source>
        <dbReference type="ARBA" id="ARBA00022692"/>
    </source>
</evidence>
<dbReference type="Proteomes" id="UP001172101">
    <property type="component" value="Unassembled WGS sequence"/>
</dbReference>
<evidence type="ECO:0000256" key="6">
    <source>
        <dbReference type="ARBA" id="ARBA00022989"/>
    </source>
</evidence>
<protein>
    <recommendedName>
        <fullName evidence="3 9">Cytochrome c oxidase assembly protein COX20, mitochondrial</fullName>
    </recommendedName>
</protein>
<dbReference type="AlphaFoldDB" id="A0AA40AB49"/>
<feature type="compositionally biased region" description="Polar residues" evidence="10">
    <location>
        <begin position="54"/>
        <end position="63"/>
    </location>
</feature>
<name>A0AA40AB49_9PEZI</name>
<evidence type="ECO:0000256" key="8">
    <source>
        <dbReference type="ARBA" id="ARBA00023136"/>
    </source>
</evidence>
<dbReference type="GeneID" id="85321579"/>
<comment type="subcellular location">
    <subcellularLocation>
        <location evidence="1 9">Mitochondrion inner membrane</location>
    </subcellularLocation>
</comment>
<evidence type="ECO:0000256" key="3">
    <source>
        <dbReference type="ARBA" id="ARBA00017689"/>
    </source>
</evidence>
<dbReference type="Pfam" id="PF12597">
    <property type="entry name" value="Cox20"/>
    <property type="match status" value="1"/>
</dbReference>
<evidence type="ECO:0000256" key="10">
    <source>
        <dbReference type="SAM" id="MobiDB-lite"/>
    </source>
</evidence>
<dbReference type="EMBL" id="JAUIRO010000005">
    <property type="protein sequence ID" value="KAK0712665.1"/>
    <property type="molecule type" value="Genomic_DNA"/>
</dbReference>
<evidence type="ECO:0000313" key="11">
    <source>
        <dbReference type="EMBL" id="KAK0712665.1"/>
    </source>
</evidence>